<protein>
    <submittedName>
        <fullName evidence="2">NAD(P)-binding protein</fullName>
    </submittedName>
</protein>
<dbReference type="GO" id="GO:0005737">
    <property type="term" value="C:cytoplasm"/>
    <property type="evidence" value="ECO:0007669"/>
    <property type="project" value="TreeGrafter"/>
</dbReference>
<dbReference type="Proteomes" id="UP000297245">
    <property type="component" value="Unassembled WGS sequence"/>
</dbReference>
<dbReference type="InterPro" id="IPR008030">
    <property type="entry name" value="NmrA-like"/>
</dbReference>
<dbReference type="AlphaFoldDB" id="A0A4S8LS80"/>
<dbReference type="SUPFAM" id="SSF51735">
    <property type="entry name" value="NAD(P)-binding Rossmann-fold domains"/>
    <property type="match status" value="1"/>
</dbReference>
<dbReference type="PANTHER" id="PTHR48079">
    <property type="entry name" value="PROTEIN YEEZ"/>
    <property type="match status" value="1"/>
</dbReference>
<dbReference type="GO" id="GO:0004029">
    <property type="term" value="F:aldehyde dehydrogenase (NAD+) activity"/>
    <property type="evidence" value="ECO:0007669"/>
    <property type="project" value="TreeGrafter"/>
</dbReference>
<gene>
    <name evidence="2" type="ORF">K435DRAFT_829660</name>
</gene>
<dbReference type="EMBL" id="ML179282">
    <property type="protein sequence ID" value="THU92346.1"/>
    <property type="molecule type" value="Genomic_DNA"/>
</dbReference>
<reference evidence="2 3" key="1">
    <citation type="journal article" date="2019" name="Nat. Ecol. Evol.">
        <title>Megaphylogeny resolves global patterns of mushroom evolution.</title>
        <authorList>
            <person name="Varga T."/>
            <person name="Krizsan K."/>
            <person name="Foldi C."/>
            <person name="Dima B."/>
            <person name="Sanchez-Garcia M."/>
            <person name="Sanchez-Ramirez S."/>
            <person name="Szollosi G.J."/>
            <person name="Szarkandi J.G."/>
            <person name="Papp V."/>
            <person name="Albert L."/>
            <person name="Andreopoulos W."/>
            <person name="Angelini C."/>
            <person name="Antonin V."/>
            <person name="Barry K.W."/>
            <person name="Bougher N.L."/>
            <person name="Buchanan P."/>
            <person name="Buyck B."/>
            <person name="Bense V."/>
            <person name="Catcheside P."/>
            <person name="Chovatia M."/>
            <person name="Cooper J."/>
            <person name="Damon W."/>
            <person name="Desjardin D."/>
            <person name="Finy P."/>
            <person name="Geml J."/>
            <person name="Haridas S."/>
            <person name="Hughes K."/>
            <person name="Justo A."/>
            <person name="Karasinski D."/>
            <person name="Kautmanova I."/>
            <person name="Kiss B."/>
            <person name="Kocsube S."/>
            <person name="Kotiranta H."/>
            <person name="LaButti K.M."/>
            <person name="Lechner B.E."/>
            <person name="Liimatainen K."/>
            <person name="Lipzen A."/>
            <person name="Lukacs Z."/>
            <person name="Mihaltcheva S."/>
            <person name="Morgado L.N."/>
            <person name="Niskanen T."/>
            <person name="Noordeloos M.E."/>
            <person name="Ohm R.A."/>
            <person name="Ortiz-Santana B."/>
            <person name="Ovrebo C."/>
            <person name="Racz N."/>
            <person name="Riley R."/>
            <person name="Savchenko A."/>
            <person name="Shiryaev A."/>
            <person name="Soop K."/>
            <person name="Spirin V."/>
            <person name="Szebenyi C."/>
            <person name="Tomsovsky M."/>
            <person name="Tulloss R.E."/>
            <person name="Uehling J."/>
            <person name="Grigoriev I.V."/>
            <person name="Vagvolgyi C."/>
            <person name="Papp T."/>
            <person name="Martin F.M."/>
            <person name="Miettinen O."/>
            <person name="Hibbett D.S."/>
            <person name="Nagy L.G."/>
        </authorList>
    </citation>
    <scope>NUCLEOTIDE SEQUENCE [LARGE SCALE GENOMIC DNA]</scope>
    <source>
        <strain evidence="2 3">CBS 962.96</strain>
    </source>
</reference>
<dbReference type="PANTHER" id="PTHR48079:SF6">
    <property type="entry name" value="NAD(P)-BINDING DOMAIN-CONTAINING PROTEIN-RELATED"/>
    <property type="match status" value="1"/>
</dbReference>
<evidence type="ECO:0000313" key="2">
    <source>
        <dbReference type="EMBL" id="THU92346.1"/>
    </source>
</evidence>
<dbReference type="Pfam" id="PF05368">
    <property type="entry name" value="NmrA"/>
    <property type="match status" value="1"/>
</dbReference>
<evidence type="ECO:0000259" key="1">
    <source>
        <dbReference type="Pfam" id="PF05368"/>
    </source>
</evidence>
<organism evidence="2 3">
    <name type="scientific">Dendrothele bispora (strain CBS 962.96)</name>
    <dbReference type="NCBI Taxonomy" id="1314807"/>
    <lineage>
        <taxon>Eukaryota</taxon>
        <taxon>Fungi</taxon>
        <taxon>Dikarya</taxon>
        <taxon>Basidiomycota</taxon>
        <taxon>Agaricomycotina</taxon>
        <taxon>Agaricomycetes</taxon>
        <taxon>Agaricomycetidae</taxon>
        <taxon>Agaricales</taxon>
        <taxon>Agaricales incertae sedis</taxon>
        <taxon>Dendrothele</taxon>
    </lineage>
</organism>
<name>A0A4S8LS80_DENBC</name>
<dbReference type="InterPro" id="IPR036291">
    <property type="entry name" value="NAD(P)-bd_dom_sf"/>
</dbReference>
<dbReference type="InterPro" id="IPR051783">
    <property type="entry name" value="NAD(P)-dependent_oxidoreduct"/>
</dbReference>
<feature type="domain" description="NmrA-like" evidence="1">
    <location>
        <begin position="5"/>
        <end position="90"/>
    </location>
</feature>
<accession>A0A4S8LS80</accession>
<evidence type="ECO:0000313" key="3">
    <source>
        <dbReference type="Proteomes" id="UP000297245"/>
    </source>
</evidence>
<keyword evidence="3" id="KW-1185">Reference proteome</keyword>
<sequence>MTSGTKILVTGATGYIGGSVLSRLLQRADFASFDIRVVVRSPEKAKKLEDFGFKSIIGSITDEALMVEAVSDVDVVLALADSDSLVATQHTLKGMKKRFDQTQKPPIFIHNSGTAIYMEYANGMRSTDTVYDDMNPDQIETISPAQIHRGVDLEIIAADKEGYIKGYVVVSSTVYSVATGPLFDAKVSNPHSVQIPAHIRMAIARRQGGMIGDGKNVWPNVEIHELAEFYNILLNTCIQSPNTLGHGREGIYNLMNDEYDNYQLAEAISQALISLGLGENSAPSTFSAEEEKKYLGPFAPAFGSNSRCLANRAKSIGWKPVKTTKDMLASVKPEIEVLIASGKTAMFDFSAYLPQNADK</sequence>
<proteinExistence type="predicted"/>
<dbReference type="OrthoDB" id="10262413at2759"/>
<dbReference type="Gene3D" id="3.40.50.720">
    <property type="entry name" value="NAD(P)-binding Rossmann-like Domain"/>
    <property type="match status" value="1"/>
</dbReference>